<dbReference type="Gene3D" id="1.10.260.40">
    <property type="entry name" value="lambda repressor-like DNA-binding domains"/>
    <property type="match status" value="1"/>
</dbReference>
<dbReference type="EMBL" id="ACIS01000004">
    <property type="protein sequence ID" value="EEG08981.1"/>
    <property type="molecule type" value="Genomic_DNA"/>
</dbReference>
<organism evidence="1 2">
    <name type="scientific">Pseudogulbenkiania ferrooxidans 2002</name>
    <dbReference type="NCBI Taxonomy" id="279714"/>
    <lineage>
        <taxon>Bacteria</taxon>
        <taxon>Pseudomonadati</taxon>
        <taxon>Pseudomonadota</taxon>
        <taxon>Betaproteobacteria</taxon>
        <taxon>Neisseriales</taxon>
        <taxon>Chromobacteriaceae</taxon>
        <taxon>Pseudogulbenkiania</taxon>
    </lineage>
</organism>
<evidence type="ECO:0000313" key="2">
    <source>
        <dbReference type="Proteomes" id="UP000003165"/>
    </source>
</evidence>
<dbReference type="Proteomes" id="UP000003165">
    <property type="component" value="Unassembled WGS sequence"/>
</dbReference>
<reference evidence="1 2" key="1">
    <citation type="submission" date="2009-02" db="EMBL/GenBank/DDBJ databases">
        <title>Sequencing of the draft genome and assembly of Lutiella nitroferrum 2002.</title>
        <authorList>
            <consortium name="US DOE Joint Genome Institute (JGI-PGF)"/>
            <person name="Lucas S."/>
            <person name="Copeland A."/>
            <person name="Lapidus A."/>
            <person name="Glavina del Rio T."/>
            <person name="Tice H."/>
            <person name="Bruce D."/>
            <person name="Goodwin L."/>
            <person name="Pitluck S."/>
            <person name="Larimer F."/>
            <person name="Land M.L."/>
            <person name="Hauser L."/>
            <person name="Coates J.D."/>
        </authorList>
    </citation>
    <scope>NUCLEOTIDE SEQUENCE [LARGE SCALE GENOMIC DNA]</scope>
    <source>
        <strain evidence="1 2">2002</strain>
    </source>
</reference>
<dbReference type="InterPro" id="IPR010982">
    <property type="entry name" value="Lambda_DNA-bd_dom_sf"/>
</dbReference>
<dbReference type="RefSeq" id="WP_008953761.1">
    <property type="nucleotide sequence ID" value="NZ_ACIS01000004.1"/>
</dbReference>
<comment type="caution">
    <text evidence="1">The sequence shown here is derived from an EMBL/GenBank/DDBJ whole genome shotgun (WGS) entry which is preliminary data.</text>
</comment>
<keyword evidence="2" id="KW-1185">Reference proteome</keyword>
<accession>B9Z328</accession>
<dbReference type="eggNOG" id="ENOG50334F4">
    <property type="taxonomic scope" value="Bacteria"/>
</dbReference>
<name>B9Z328_9NEIS</name>
<dbReference type="AlphaFoldDB" id="B9Z328"/>
<proteinExistence type="predicted"/>
<protein>
    <submittedName>
        <fullName evidence="1">Regulatory protein, LacI</fullName>
    </submittedName>
</protein>
<gene>
    <name evidence="1" type="ORF">FuraDRAFT_1741</name>
</gene>
<sequence>MKSWQELLKAAIERSSIAKVAGELGYSRTTISLVNAGKYPGDTRHVERRIYELYSRIACPFTGNEISSQQCAERSSGSAPTSNPRALKHWSFCQQCPKRPEDKEQEQ</sequence>
<evidence type="ECO:0000313" key="1">
    <source>
        <dbReference type="EMBL" id="EEG08981.1"/>
    </source>
</evidence>
<dbReference type="GO" id="GO:0003677">
    <property type="term" value="F:DNA binding"/>
    <property type="evidence" value="ECO:0007669"/>
    <property type="project" value="InterPro"/>
</dbReference>